<dbReference type="EMBL" id="ROVY01000001">
    <property type="protein sequence ID" value="MHI20423.1"/>
    <property type="molecule type" value="Genomic_DNA"/>
</dbReference>
<dbReference type="Proteomes" id="UP000885364">
    <property type="component" value="Unassembled WGS sequence"/>
</dbReference>
<gene>
    <name evidence="1" type="ORF">EEM47_00635</name>
</gene>
<organism evidence="1">
    <name type="scientific">Salmonella enterica</name>
    <name type="common">Salmonella choleraesuis</name>
    <dbReference type="NCBI Taxonomy" id="28901"/>
    <lineage>
        <taxon>Bacteria</taxon>
        <taxon>Pseudomonadati</taxon>
        <taxon>Pseudomonadota</taxon>
        <taxon>Gammaproteobacteria</taxon>
        <taxon>Enterobacterales</taxon>
        <taxon>Enterobacteriaceae</taxon>
        <taxon>Salmonella</taxon>
    </lineage>
</organism>
<comment type="caution">
    <text evidence="1">The sequence shown here is derived from an EMBL/GenBank/DDBJ whole genome shotgun (WGS) entry which is preliminary data.</text>
</comment>
<sequence length="394" mass="43650">MTTLFPWLADPDWSRGVTETLEWKTDVLQSPTGAEQRISRRLSPRRTLEFTTLVHDTGRQRFENMLWQGCTGTWAMPVYPDVYALPSAISSGATALSIPTTGRDFSVEGTVLLKTNESPDATSRMVRVTGITSETLQLVSPLADNWPAGSLVYPVRPAVLTEPPALSRLTDSVTIAQVRFRIAEHNAFSDPPALTQYRGHPVLESESDWGESVSGSYQPLIRELDNGSSVPFRIDTAGRPFWRQTHSWFTTNRPAQTSLRQLLWYLRGRQRPIWVPGQTLDFSPTSSISGNAVDVVEAGFTELGIRPGRRDICILLADGTRHYRRITAVNLISGTERLALDGDAISAGQHQIVSIFLMTLARQDADSVSWEHVTDADGVARVATTFTGVRDELE</sequence>
<name>A0A3K8Y261_SALER</name>
<dbReference type="AlphaFoldDB" id="A0A3K8Y261"/>
<proteinExistence type="predicted"/>
<reference evidence="1" key="1">
    <citation type="submission" date="2018-11" db="EMBL/GenBank/DDBJ databases">
        <authorList>
            <consortium name="PulseNet: The National Subtyping Network for Foodborne Disease Surveillance"/>
            <person name="Tarr C.L."/>
            <person name="Trees E."/>
            <person name="Katz L.S."/>
            <person name="Carleton-Romer H.A."/>
            <person name="Stroika S."/>
            <person name="Kucerova Z."/>
            <person name="Roache K.F."/>
            <person name="Sabol A.L."/>
            <person name="Besser J."/>
            <person name="Gerner-Smidt P."/>
        </authorList>
    </citation>
    <scope>NUCLEOTIDE SEQUENCE [LARGE SCALE GENOMIC DNA]</scope>
    <source>
        <strain evidence="1">PNUSAS059688</strain>
    </source>
</reference>
<protein>
    <submittedName>
        <fullName evidence="1">Phage tail protein</fullName>
    </submittedName>
</protein>
<evidence type="ECO:0000313" key="1">
    <source>
        <dbReference type="EMBL" id="MHI20423.1"/>
    </source>
</evidence>
<accession>A0A3K8Y261</accession>